<accession>A0A1G5HLA8</accession>
<comment type="similarity">
    <text evidence="2">Belongs to the glucosamine/galactosamine-6-phosphate isomerase family. NagB subfamily.</text>
</comment>
<evidence type="ECO:0000256" key="2">
    <source>
        <dbReference type="HAMAP-Rule" id="MF_01241"/>
    </source>
</evidence>
<name>A0A1G5HLA8_9GAMM</name>
<comment type="function">
    <text evidence="2">Catalyzes the reversible isomerization-deamination of glucosamine 6-phosphate (GlcN6P) to form fructose 6-phosphate (Fru6P) and ammonium ion.</text>
</comment>
<feature type="active site" description="For ring-opening step" evidence="2">
    <location>
        <position position="141"/>
    </location>
</feature>
<dbReference type="EMBL" id="FMUT01000005">
    <property type="protein sequence ID" value="SCY64481.1"/>
    <property type="molecule type" value="Genomic_DNA"/>
</dbReference>
<dbReference type="Gene3D" id="3.40.50.1360">
    <property type="match status" value="1"/>
</dbReference>
<dbReference type="EC" id="3.5.99.6" evidence="2"/>
<dbReference type="NCBIfam" id="NF001685">
    <property type="entry name" value="PRK00443.1-5"/>
    <property type="match status" value="1"/>
</dbReference>
<dbReference type="PANTHER" id="PTHR11280:SF5">
    <property type="entry name" value="GLUCOSAMINE-6-PHOSPHATE ISOMERASE"/>
    <property type="match status" value="1"/>
</dbReference>
<comment type="subunit">
    <text evidence="2">Homohexamer.</text>
</comment>
<organism evidence="4 5">
    <name type="scientific">Serratia nematodiphila</name>
    <dbReference type="NCBI Taxonomy" id="458197"/>
    <lineage>
        <taxon>Bacteria</taxon>
        <taxon>Pseudomonadati</taxon>
        <taxon>Pseudomonadota</taxon>
        <taxon>Gammaproteobacteria</taxon>
        <taxon>Enterobacterales</taxon>
        <taxon>Yersiniaceae</taxon>
        <taxon>Serratia</taxon>
    </lineage>
</organism>
<gene>
    <name evidence="2" type="primary">nagB</name>
    <name evidence="4" type="ORF">SAMN02927935_01949</name>
</gene>
<comment type="catalytic activity">
    <reaction evidence="2">
        <text>alpha-D-glucosamine 6-phosphate + H2O = beta-D-fructose 6-phosphate + NH4(+)</text>
        <dbReference type="Rhea" id="RHEA:12172"/>
        <dbReference type="ChEBI" id="CHEBI:15377"/>
        <dbReference type="ChEBI" id="CHEBI:28938"/>
        <dbReference type="ChEBI" id="CHEBI:57634"/>
        <dbReference type="ChEBI" id="CHEBI:75989"/>
        <dbReference type="EC" id="3.5.99.6"/>
    </reaction>
</comment>
<dbReference type="PROSITE" id="PS01161">
    <property type="entry name" value="GLC_GALNAC_ISOMERASE"/>
    <property type="match status" value="1"/>
</dbReference>
<feature type="site" description="Part of the allosteric site" evidence="2">
    <location>
        <position position="160"/>
    </location>
</feature>
<feature type="domain" description="Glucosamine/galactosamine-6-phosphate isomerase" evidence="3">
    <location>
        <begin position="8"/>
        <end position="230"/>
    </location>
</feature>
<dbReference type="Pfam" id="PF01182">
    <property type="entry name" value="Glucosamine_iso"/>
    <property type="match status" value="1"/>
</dbReference>
<dbReference type="PANTHER" id="PTHR11280">
    <property type="entry name" value="GLUCOSAMINE-6-PHOSPHATE ISOMERASE"/>
    <property type="match status" value="1"/>
</dbReference>
<evidence type="ECO:0000259" key="3">
    <source>
        <dbReference type="Pfam" id="PF01182"/>
    </source>
</evidence>
<dbReference type="InterPro" id="IPR018321">
    <property type="entry name" value="Glucosamine6P_isomerase_CS"/>
</dbReference>
<dbReference type="RefSeq" id="WP_004939952.1">
    <property type="nucleotide sequence ID" value="NZ_CBCSIN010000003.1"/>
</dbReference>
<dbReference type="InterPro" id="IPR006148">
    <property type="entry name" value="Glc/Gal-6P_isomerase"/>
</dbReference>
<dbReference type="HAMAP" id="MF_01241">
    <property type="entry name" value="GlcN6P_deamin"/>
    <property type="match status" value="1"/>
</dbReference>
<evidence type="ECO:0000313" key="5">
    <source>
        <dbReference type="Proteomes" id="UP000183031"/>
    </source>
</evidence>
<comment type="caution">
    <text evidence="4">The sequence shown here is derived from an EMBL/GenBank/DDBJ whole genome shotgun (WGS) entry which is preliminary data.</text>
</comment>
<comment type="caution">
    <text evidence="2">Lacks conserved residue(s) required for the propagation of feature annotation.</text>
</comment>
<keyword evidence="2" id="KW-0021">Allosteric enzyme</keyword>
<dbReference type="InterPro" id="IPR004547">
    <property type="entry name" value="Glucosamine6P_isomerase"/>
</dbReference>
<reference evidence="4 5" key="1">
    <citation type="submission" date="2016-10" db="EMBL/GenBank/DDBJ databases">
        <authorList>
            <person name="Varghese N."/>
            <person name="Submissions S."/>
        </authorList>
    </citation>
    <scope>NUCLEOTIDE SEQUENCE [LARGE SCALE GENOMIC DNA]</scope>
    <source>
        <strain evidence="4 5">CGMCC 1.6853</strain>
    </source>
</reference>
<sequence>MRLIPLKDTAQVGKWAARHIVQRINAFKPTAERPFVLGLPTGGTPLEAYKHLIAMHKAGEVSFKHVVTFNMDEYVGLPQEHPESYHTFMYRNFFDHVDIPRENINLLNGNAADVDAECRQYEEKIKSYGKINLFMGGVGIDGHIAFNEPASSLASRTRIKTLTEDTRIANSRFFGGDVSLVPKYALTVGVGTLLDAEEVMILVTGHAKAQALEAAVEGNINHMWTISCLQLHAKAVVVCDEPATMELKVKTVKYFRELEAESVKSL</sequence>
<evidence type="ECO:0000313" key="4">
    <source>
        <dbReference type="EMBL" id="SCY64481.1"/>
    </source>
</evidence>
<keyword evidence="5" id="KW-1185">Reference proteome</keyword>
<feature type="active site" description="For ring-opening step" evidence="2">
    <location>
        <position position="148"/>
    </location>
</feature>
<feature type="site" description="Part of the allosteric site" evidence="2">
    <location>
        <position position="161"/>
    </location>
</feature>
<keyword evidence="2" id="KW-0119">Carbohydrate metabolism</keyword>
<dbReference type="CDD" id="cd01399">
    <property type="entry name" value="GlcN6P_deaminase"/>
    <property type="match status" value="1"/>
</dbReference>
<feature type="site" description="Part of the allosteric site" evidence="2">
    <location>
        <position position="151"/>
    </location>
</feature>
<feature type="site" description="Part of the allosteric site" evidence="2">
    <location>
        <position position="158"/>
    </location>
</feature>
<dbReference type="Proteomes" id="UP000183031">
    <property type="component" value="Unassembled WGS sequence"/>
</dbReference>
<proteinExistence type="inferred from homology"/>
<dbReference type="NCBIfam" id="TIGR00502">
    <property type="entry name" value="nagB"/>
    <property type="match status" value="1"/>
</dbReference>
<protein>
    <recommendedName>
        <fullName evidence="2">Glucosamine-6-phosphate deaminase</fullName>
        <ecNumber evidence="2">3.5.99.6</ecNumber>
    </recommendedName>
    <alternativeName>
        <fullName evidence="2">GlcN6P deaminase</fullName>
        <shortName evidence="2">GNPDA</shortName>
    </alternativeName>
    <alternativeName>
        <fullName evidence="2">Glucosamine-6-phosphate isomerase</fullName>
    </alternativeName>
</protein>
<dbReference type="InterPro" id="IPR037171">
    <property type="entry name" value="NagB/RpiA_transferase-like"/>
</dbReference>
<dbReference type="GeneID" id="301144822"/>
<comment type="activity regulation">
    <text evidence="2">Allosterically activated by N-acetylglucosamine 6-phosphate (GlcNAc6P).</text>
</comment>
<evidence type="ECO:0000256" key="1">
    <source>
        <dbReference type="ARBA" id="ARBA00022801"/>
    </source>
</evidence>
<feature type="active site" description="Proton acceptor; for ring-opening step" evidence="2">
    <location>
        <position position="143"/>
    </location>
</feature>
<comment type="pathway">
    <text evidence="2">Amino-sugar metabolism; N-acetylneuraminate degradation; D-fructose 6-phosphate from N-acetylneuraminate: step 5/5.</text>
</comment>
<dbReference type="SUPFAM" id="SSF100950">
    <property type="entry name" value="NagB/RpiA/CoA transferase-like"/>
    <property type="match status" value="1"/>
</dbReference>
<keyword evidence="1 2" id="KW-0378">Hydrolase</keyword>
<feature type="active site" description="Proton acceptor; for enolization step" evidence="2">
    <location>
        <position position="72"/>
    </location>
</feature>